<dbReference type="Pfam" id="PF00578">
    <property type="entry name" value="AhpC-TSA"/>
    <property type="match status" value="1"/>
</dbReference>
<accession>A0A6B0VSG4</accession>
<dbReference type="SUPFAM" id="SSF52833">
    <property type="entry name" value="Thioredoxin-like"/>
    <property type="match status" value="1"/>
</dbReference>
<dbReference type="PANTHER" id="PTHR43110:SF1">
    <property type="entry name" value="THIOL PEROXIDASE"/>
    <property type="match status" value="1"/>
</dbReference>
<comment type="caution">
    <text evidence="5">The sequence shown here is derived from an EMBL/GenBank/DDBJ whole genome shotgun (WGS) entry which is preliminary data.</text>
</comment>
<sequence length="159" mass="17362">MPETGDTAADFTAPLANGDIEEFTLSERLEDDAPIVLAFFPGAFTSVCTTEMCAFQDRLASFNDLDATVYGVSRDSPFTLNEFRDQNELEFGLISDYNGEIIDDYGIEMDFADLGVYGVAKRSVFVIDGDGEITYAWVSDDPGVEPDYDEVEAAAEDAA</sequence>
<keyword evidence="6" id="KW-1185">Reference proteome</keyword>
<dbReference type="InterPro" id="IPR036249">
    <property type="entry name" value="Thioredoxin-like_sf"/>
</dbReference>
<evidence type="ECO:0000313" key="5">
    <source>
        <dbReference type="EMBL" id="MXV63987.1"/>
    </source>
</evidence>
<dbReference type="EMBL" id="WUYX01000069">
    <property type="protein sequence ID" value="MXV63987.1"/>
    <property type="molecule type" value="Genomic_DNA"/>
</dbReference>
<keyword evidence="1" id="KW-0560">Oxidoreductase</keyword>
<dbReference type="GO" id="GO:0016209">
    <property type="term" value="F:antioxidant activity"/>
    <property type="evidence" value="ECO:0007669"/>
    <property type="project" value="InterPro"/>
</dbReference>
<dbReference type="RefSeq" id="WP_160066883.1">
    <property type="nucleotide sequence ID" value="NZ_WUYX01000069.1"/>
</dbReference>
<dbReference type="AlphaFoldDB" id="A0A6B0VSG4"/>
<reference evidence="5 6" key="1">
    <citation type="submission" date="2020-01" db="EMBL/GenBank/DDBJ databases">
        <title>Natronorubrum sp. JWXQ-INN 674 isolated from Inner Mongolia Autonomous Region of China.</title>
        <authorList>
            <person name="Xue Q."/>
        </authorList>
    </citation>
    <scope>NUCLEOTIDE SEQUENCE [LARGE SCALE GENOMIC DNA]</scope>
    <source>
        <strain evidence="5 6">JWXQ-INN-674</strain>
    </source>
</reference>
<gene>
    <name evidence="5" type="ORF">GS429_18345</name>
</gene>
<evidence type="ECO:0000313" key="6">
    <source>
        <dbReference type="Proteomes" id="UP000434101"/>
    </source>
</evidence>
<dbReference type="InterPro" id="IPR000866">
    <property type="entry name" value="AhpC/TSA"/>
</dbReference>
<dbReference type="PIRSF" id="PIRSF000239">
    <property type="entry name" value="AHPC"/>
    <property type="match status" value="1"/>
</dbReference>
<evidence type="ECO:0000256" key="2">
    <source>
        <dbReference type="ARBA" id="ARBA00023284"/>
    </source>
</evidence>
<evidence type="ECO:0000256" key="3">
    <source>
        <dbReference type="PIRSR" id="PIRSR000239-1"/>
    </source>
</evidence>
<feature type="active site" description="Cysteine sulfenic acid (-SOH) intermediate; for peroxidase activity" evidence="3">
    <location>
        <position position="48"/>
    </location>
</feature>
<feature type="domain" description="Thioredoxin" evidence="4">
    <location>
        <begin position="2"/>
        <end position="159"/>
    </location>
</feature>
<dbReference type="Proteomes" id="UP000434101">
    <property type="component" value="Unassembled WGS sequence"/>
</dbReference>
<dbReference type="InterPro" id="IPR024706">
    <property type="entry name" value="Peroxiredoxin_AhpC-typ"/>
</dbReference>
<name>A0A6B0VSG4_9EURY</name>
<evidence type="ECO:0000256" key="1">
    <source>
        <dbReference type="ARBA" id="ARBA00023002"/>
    </source>
</evidence>
<keyword evidence="2" id="KW-0676">Redox-active center</keyword>
<evidence type="ECO:0000259" key="4">
    <source>
        <dbReference type="PROSITE" id="PS51352"/>
    </source>
</evidence>
<dbReference type="GO" id="GO:0016491">
    <property type="term" value="F:oxidoreductase activity"/>
    <property type="evidence" value="ECO:0007669"/>
    <property type="project" value="UniProtKB-KW"/>
</dbReference>
<dbReference type="OrthoDB" id="6924at2157"/>
<dbReference type="PROSITE" id="PS51352">
    <property type="entry name" value="THIOREDOXIN_2"/>
    <property type="match status" value="1"/>
</dbReference>
<protein>
    <submittedName>
        <fullName evidence="5">Redoxin domain-containing protein</fullName>
    </submittedName>
</protein>
<proteinExistence type="predicted"/>
<dbReference type="InterPro" id="IPR050455">
    <property type="entry name" value="Tpx_Peroxidase_subfamily"/>
</dbReference>
<dbReference type="Gene3D" id="3.40.30.10">
    <property type="entry name" value="Glutaredoxin"/>
    <property type="match status" value="1"/>
</dbReference>
<organism evidence="5 6">
    <name type="scientific">Natronorubrum halalkaliphilum</name>
    <dbReference type="NCBI Taxonomy" id="2691917"/>
    <lineage>
        <taxon>Archaea</taxon>
        <taxon>Methanobacteriati</taxon>
        <taxon>Methanobacteriota</taxon>
        <taxon>Stenosarchaea group</taxon>
        <taxon>Halobacteria</taxon>
        <taxon>Halobacteriales</taxon>
        <taxon>Natrialbaceae</taxon>
        <taxon>Natronorubrum</taxon>
    </lineage>
</organism>
<dbReference type="PANTHER" id="PTHR43110">
    <property type="entry name" value="THIOL PEROXIDASE"/>
    <property type="match status" value="1"/>
</dbReference>
<dbReference type="InterPro" id="IPR013766">
    <property type="entry name" value="Thioredoxin_domain"/>
</dbReference>